<dbReference type="AlphaFoldDB" id="A0A839Z323"/>
<feature type="signal peptide" evidence="1">
    <location>
        <begin position="1"/>
        <end position="20"/>
    </location>
</feature>
<organism evidence="2 3">
    <name type="scientific">Sphingomicrobium lutaoense</name>
    <dbReference type="NCBI Taxonomy" id="515949"/>
    <lineage>
        <taxon>Bacteria</taxon>
        <taxon>Pseudomonadati</taxon>
        <taxon>Pseudomonadota</taxon>
        <taxon>Alphaproteobacteria</taxon>
        <taxon>Sphingomonadales</taxon>
        <taxon>Sphingomonadaceae</taxon>
        <taxon>Sphingomicrobium</taxon>
    </lineage>
</organism>
<reference evidence="2 3" key="1">
    <citation type="submission" date="2020-08" db="EMBL/GenBank/DDBJ databases">
        <title>Genomic Encyclopedia of Type Strains, Phase IV (KMG-IV): sequencing the most valuable type-strain genomes for metagenomic binning, comparative biology and taxonomic classification.</title>
        <authorList>
            <person name="Goeker M."/>
        </authorList>
    </citation>
    <scope>NUCLEOTIDE SEQUENCE [LARGE SCALE GENOMIC DNA]</scope>
    <source>
        <strain evidence="2 3">DSM 24194</strain>
    </source>
</reference>
<comment type="caution">
    <text evidence="2">The sequence shown here is derived from an EMBL/GenBank/DDBJ whole genome shotgun (WGS) entry which is preliminary data.</text>
</comment>
<evidence type="ECO:0008006" key="4">
    <source>
        <dbReference type="Google" id="ProtNLM"/>
    </source>
</evidence>
<proteinExistence type="predicted"/>
<evidence type="ECO:0000313" key="3">
    <source>
        <dbReference type="Proteomes" id="UP000578569"/>
    </source>
</evidence>
<evidence type="ECO:0000256" key="1">
    <source>
        <dbReference type="SAM" id="SignalP"/>
    </source>
</evidence>
<keyword evidence="1" id="KW-0732">Signal</keyword>
<evidence type="ECO:0000313" key="2">
    <source>
        <dbReference type="EMBL" id="MBB3762984.1"/>
    </source>
</evidence>
<feature type="chain" id="PRO_5032846308" description="DUF2860 domain-containing protein" evidence="1">
    <location>
        <begin position="21"/>
        <end position="305"/>
    </location>
</feature>
<sequence>MSKLHCIFAGFLALPAAANAEAQKDSQPSFAVGSDVVYSTDAEGTDVLRFGLNLSPSYRGPDDHWGFRIERLQFQSERIAPEADERLYVRYAKTMKDWQVRTQVGTNGDSIIGSASLHNDAPVRWEFFLERDLLETSNGIEDSLYTTFGGAAVDVPLSEQTQVTLLAGLQEFDGDNLRTHIRSNLVYVASPELGLSVQFRARYFRNSVPREGDYFSPKEYLELLPVLQFRRFVDGWQFLGAAGWGTQKDSHSNWRPSHHLNLRAASPRVANNWSIHGQVTYSNHPIADTQNYDYLRVAAGLTRVF</sequence>
<dbReference type="EMBL" id="JACICF010000001">
    <property type="protein sequence ID" value="MBB3762984.1"/>
    <property type="molecule type" value="Genomic_DNA"/>
</dbReference>
<protein>
    <recommendedName>
        <fullName evidence="4">DUF2860 domain-containing protein</fullName>
    </recommendedName>
</protein>
<gene>
    <name evidence="2" type="ORF">FHS50_000007</name>
</gene>
<dbReference type="RefSeq" id="WP_183932324.1">
    <property type="nucleotide sequence ID" value="NZ_JACICF010000001.1"/>
</dbReference>
<keyword evidence="3" id="KW-1185">Reference proteome</keyword>
<name>A0A839Z323_9SPHN</name>
<accession>A0A839Z323</accession>
<dbReference type="Proteomes" id="UP000578569">
    <property type="component" value="Unassembled WGS sequence"/>
</dbReference>